<dbReference type="InterPro" id="IPR036227">
    <property type="entry name" value="Ribosomal_uL15/eL18_sf"/>
</dbReference>
<dbReference type="SUPFAM" id="SSF52080">
    <property type="entry name" value="Ribosomal proteins L15p and L18e"/>
    <property type="match status" value="1"/>
</dbReference>
<feature type="compositionally biased region" description="Basic residues" evidence="4">
    <location>
        <begin position="21"/>
        <end position="30"/>
    </location>
</feature>
<evidence type="ECO:0000256" key="3">
    <source>
        <dbReference type="ARBA" id="ARBA00023274"/>
    </source>
</evidence>
<dbReference type="PANTHER" id="PTHR11721">
    <property type="entry name" value="60S RIBOSOMAL PROTEIN L27A"/>
    <property type="match status" value="1"/>
</dbReference>
<comment type="similarity">
    <text evidence="1">Belongs to the universal ribosomal protein uL15 family.</text>
</comment>
<reference evidence="5 6" key="1">
    <citation type="journal article" date="2024" name="J Genomics">
        <title>Draft genome sequencing and assembly of Favolaschia claudopus CIRM-BRFM 2984 isolated from oak limbs.</title>
        <authorList>
            <person name="Navarro D."/>
            <person name="Drula E."/>
            <person name="Chaduli D."/>
            <person name="Cazenave R."/>
            <person name="Ahrendt S."/>
            <person name="Wang J."/>
            <person name="Lipzen A."/>
            <person name="Daum C."/>
            <person name="Barry K."/>
            <person name="Grigoriev I.V."/>
            <person name="Favel A."/>
            <person name="Rosso M.N."/>
            <person name="Martin F."/>
        </authorList>
    </citation>
    <scope>NUCLEOTIDE SEQUENCE [LARGE SCALE GENOMIC DNA]</scope>
    <source>
        <strain evidence="5 6">CIRM-BRFM 2984</strain>
    </source>
</reference>
<dbReference type="EMBL" id="JAWWNJ010000143">
    <property type="protein sequence ID" value="KAK6984042.1"/>
    <property type="molecule type" value="Genomic_DNA"/>
</dbReference>
<dbReference type="AlphaFoldDB" id="A0AAV9ZIT0"/>
<dbReference type="GO" id="GO:0022625">
    <property type="term" value="C:cytosolic large ribosomal subunit"/>
    <property type="evidence" value="ECO:0007669"/>
    <property type="project" value="TreeGrafter"/>
</dbReference>
<name>A0AAV9ZIT0_9AGAR</name>
<comment type="caution">
    <text evidence="5">The sequence shown here is derived from an EMBL/GenBank/DDBJ whole genome shotgun (WGS) entry which is preliminary data.</text>
</comment>
<gene>
    <name evidence="5" type="ORF">R3P38DRAFT_2663057</name>
</gene>
<keyword evidence="2" id="KW-0689">Ribosomal protein</keyword>
<dbReference type="PANTHER" id="PTHR11721:SF3">
    <property type="entry name" value="LARGE RIBOSOMAL SUBUNIT PROTEIN UL15"/>
    <property type="match status" value="1"/>
</dbReference>
<keyword evidence="3" id="KW-0687">Ribonucleoprotein</keyword>
<dbReference type="Proteomes" id="UP001362999">
    <property type="component" value="Unassembled WGS sequence"/>
</dbReference>
<proteinExistence type="inferred from homology"/>
<evidence type="ECO:0000313" key="6">
    <source>
        <dbReference type="Proteomes" id="UP001362999"/>
    </source>
</evidence>
<feature type="compositionally biased region" description="Basic residues" evidence="4">
    <location>
        <begin position="1"/>
        <end position="14"/>
    </location>
</feature>
<evidence type="ECO:0000256" key="1">
    <source>
        <dbReference type="ARBA" id="ARBA00007320"/>
    </source>
</evidence>
<feature type="region of interest" description="Disordered" evidence="4">
    <location>
        <begin position="1"/>
        <end position="36"/>
    </location>
</feature>
<organism evidence="5 6">
    <name type="scientific">Favolaschia claudopus</name>
    <dbReference type="NCBI Taxonomy" id="2862362"/>
    <lineage>
        <taxon>Eukaryota</taxon>
        <taxon>Fungi</taxon>
        <taxon>Dikarya</taxon>
        <taxon>Basidiomycota</taxon>
        <taxon>Agaricomycotina</taxon>
        <taxon>Agaricomycetes</taxon>
        <taxon>Agaricomycetidae</taxon>
        <taxon>Agaricales</taxon>
        <taxon>Marasmiineae</taxon>
        <taxon>Mycenaceae</taxon>
        <taxon>Favolaschia</taxon>
    </lineage>
</organism>
<evidence type="ECO:0000313" key="5">
    <source>
        <dbReference type="EMBL" id="KAK6984042.1"/>
    </source>
</evidence>
<accession>A0AAV9ZIT0</accession>
<evidence type="ECO:0000256" key="4">
    <source>
        <dbReference type="SAM" id="MobiDB-lite"/>
    </source>
</evidence>
<evidence type="ECO:0000256" key="2">
    <source>
        <dbReference type="ARBA" id="ARBA00022980"/>
    </source>
</evidence>
<protein>
    <submittedName>
        <fullName evidence="5">Uncharacterized protein</fullName>
    </submittedName>
</protein>
<dbReference type="GO" id="GO:0003735">
    <property type="term" value="F:structural constituent of ribosome"/>
    <property type="evidence" value="ECO:0007669"/>
    <property type="project" value="TreeGrafter"/>
</dbReference>
<keyword evidence="6" id="KW-1185">Reference proteome</keyword>
<sequence>MSTHLFKTRKHRGHVSAGHGRVGKHRKHLGGRGLAGGQHHHRSVSCFFHPASSFVHPQRTMTAHHRRRQAMESQSHRKVCPLHSLLSVLNTNCASFSSTSHSERHLYATSILLHHASRPPTLFRIHPFRLFLDALTPLTTLPPTVGCHVIYVDDIRSPTPPNCYRGRHVLRALRRRLPSSTPTTNDVIWCVTHSLHFIPLPSRFPPYIPLHRVC</sequence>